<dbReference type="RefSeq" id="WP_104984640.1">
    <property type="nucleotide sequence ID" value="NZ_CP012673.1"/>
</dbReference>
<feature type="region of interest" description="Disordered" evidence="4">
    <location>
        <begin position="1"/>
        <end position="20"/>
    </location>
</feature>
<feature type="repeat" description="WD" evidence="3">
    <location>
        <begin position="975"/>
        <end position="1009"/>
    </location>
</feature>
<dbReference type="Gene3D" id="3.40.50.300">
    <property type="entry name" value="P-loop containing nucleotide triphosphate hydrolases"/>
    <property type="match status" value="2"/>
</dbReference>
<keyword evidence="1 3" id="KW-0853">WD repeat</keyword>
<evidence type="ECO:0000256" key="2">
    <source>
        <dbReference type="ARBA" id="ARBA00022737"/>
    </source>
</evidence>
<feature type="repeat" description="WD" evidence="3">
    <location>
        <begin position="1311"/>
        <end position="1345"/>
    </location>
</feature>
<dbReference type="InterPro" id="IPR020472">
    <property type="entry name" value="WD40_PAC1"/>
</dbReference>
<feature type="domain" description="Novel STAND NTPase 1" evidence="5">
    <location>
        <begin position="293"/>
        <end position="653"/>
    </location>
</feature>
<feature type="compositionally biased region" description="Basic and acidic residues" evidence="4">
    <location>
        <begin position="10"/>
        <end position="20"/>
    </location>
</feature>
<evidence type="ECO:0000313" key="7">
    <source>
        <dbReference type="Proteomes" id="UP000238348"/>
    </source>
</evidence>
<feature type="repeat" description="WD" evidence="3">
    <location>
        <begin position="1185"/>
        <end position="1219"/>
    </location>
</feature>
<dbReference type="CDD" id="cd00200">
    <property type="entry name" value="WD40"/>
    <property type="match status" value="3"/>
</dbReference>
<feature type="domain" description="Novel STAND NTPase 1" evidence="5">
    <location>
        <begin position="3"/>
        <end position="236"/>
    </location>
</feature>
<protein>
    <recommendedName>
        <fullName evidence="5">Novel STAND NTPase 1 domain-containing protein</fullName>
    </recommendedName>
</protein>
<feature type="repeat" description="WD" evidence="3">
    <location>
        <begin position="1269"/>
        <end position="1303"/>
    </location>
</feature>
<dbReference type="SMART" id="SM00320">
    <property type="entry name" value="WD40"/>
    <property type="match status" value="15"/>
</dbReference>
<dbReference type="InterPro" id="IPR015943">
    <property type="entry name" value="WD40/YVTN_repeat-like_dom_sf"/>
</dbReference>
<dbReference type="PRINTS" id="PR00320">
    <property type="entry name" value="GPROTEINBRPT"/>
</dbReference>
<dbReference type="Proteomes" id="UP000238348">
    <property type="component" value="Chromosome"/>
</dbReference>
<dbReference type="OrthoDB" id="9765809at2"/>
<dbReference type="PANTHER" id="PTHR19848">
    <property type="entry name" value="WD40 REPEAT PROTEIN"/>
    <property type="match status" value="1"/>
</dbReference>
<dbReference type="InterPro" id="IPR049052">
    <property type="entry name" value="nSTAND1"/>
</dbReference>
<name>A0A2L0F4K8_SORCE</name>
<feature type="repeat" description="WD" evidence="3">
    <location>
        <begin position="1143"/>
        <end position="1177"/>
    </location>
</feature>
<feature type="repeat" description="WD" evidence="3">
    <location>
        <begin position="933"/>
        <end position="967"/>
    </location>
</feature>
<dbReference type="PROSITE" id="PS50294">
    <property type="entry name" value="WD_REPEATS_REGION"/>
    <property type="match status" value="15"/>
</dbReference>
<evidence type="ECO:0000259" key="5">
    <source>
        <dbReference type="Pfam" id="PF20703"/>
    </source>
</evidence>
<dbReference type="InterPro" id="IPR019775">
    <property type="entry name" value="WD40_repeat_CS"/>
</dbReference>
<feature type="repeat" description="WD" evidence="3">
    <location>
        <begin position="1101"/>
        <end position="1135"/>
    </location>
</feature>
<feature type="repeat" description="WD" evidence="3">
    <location>
        <begin position="807"/>
        <end position="841"/>
    </location>
</feature>
<evidence type="ECO:0000256" key="1">
    <source>
        <dbReference type="ARBA" id="ARBA00022574"/>
    </source>
</evidence>
<keyword evidence="2" id="KW-0677">Repeat</keyword>
<reference evidence="6 7" key="1">
    <citation type="submission" date="2015-09" db="EMBL/GenBank/DDBJ databases">
        <title>Sorangium comparison.</title>
        <authorList>
            <person name="Zaburannyi N."/>
            <person name="Bunk B."/>
            <person name="Overmann J."/>
            <person name="Mueller R."/>
        </authorList>
    </citation>
    <scope>NUCLEOTIDE SEQUENCE [LARGE SCALE GENOMIC DNA]</scope>
    <source>
        <strain evidence="6 7">So ce26</strain>
    </source>
</reference>
<dbReference type="PROSITE" id="PS50082">
    <property type="entry name" value="WD_REPEATS_2"/>
    <property type="match status" value="15"/>
</dbReference>
<feature type="repeat" description="WD" evidence="3">
    <location>
        <begin position="891"/>
        <end position="925"/>
    </location>
</feature>
<dbReference type="Pfam" id="PF20703">
    <property type="entry name" value="nSTAND1"/>
    <property type="match status" value="2"/>
</dbReference>
<accession>A0A2L0F4K8</accession>
<evidence type="ECO:0000313" key="6">
    <source>
        <dbReference type="EMBL" id="AUX46457.1"/>
    </source>
</evidence>
<organism evidence="6 7">
    <name type="scientific">Sorangium cellulosum</name>
    <name type="common">Polyangium cellulosum</name>
    <dbReference type="NCBI Taxonomy" id="56"/>
    <lineage>
        <taxon>Bacteria</taxon>
        <taxon>Pseudomonadati</taxon>
        <taxon>Myxococcota</taxon>
        <taxon>Polyangia</taxon>
        <taxon>Polyangiales</taxon>
        <taxon>Polyangiaceae</taxon>
        <taxon>Sorangium</taxon>
    </lineage>
</organism>
<dbReference type="InterPro" id="IPR027417">
    <property type="entry name" value="P-loop_NTPase"/>
</dbReference>
<dbReference type="PROSITE" id="PS00678">
    <property type="entry name" value="WD_REPEATS_1"/>
    <property type="match status" value="14"/>
</dbReference>
<feature type="repeat" description="WD" evidence="3">
    <location>
        <begin position="1059"/>
        <end position="1093"/>
    </location>
</feature>
<dbReference type="Gene3D" id="2.130.10.10">
    <property type="entry name" value="YVTN repeat-like/Quinoprotein amine dehydrogenase"/>
    <property type="match status" value="5"/>
</dbReference>
<dbReference type="InterPro" id="IPR036322">
    <property type="entry name" value="WD40_repeat_dom_sf"/>
</dbReference>
<dbReference type="SUPFAM" id="SSF50978">
    <property type="entry name" value="WD40 repeat-like"/>
    <property type="match status" value="2"/>
</dbReference>
<dbReference type="InterPro" id="IPR001680">
    <property type="entry name" value="WD40_rpt"/>
</dbReference>
<proteinExistence type="predicted"/>
<feature type="region of interest" description="Disordered" evidence="4">
    <location>
        <begin position="1423"/>
        <end position="1446"/>
    </location>
</feature>
<feature type="repeat" description="WD" evidence="3">
    <location>
        <begin position="849"/>
        <end position="883"/>
    </location>
</feature>
<sequence>MNPFPGPRPYRAEDRSRFHGRDDQAKKLMRRVLAHPCVTLFGPSGAGKSSLMKAAVIPTLTEERAFRVVRVDGWPPGEAPVPWLVRELFAELDLGEAPADLGFSGRALEALDQALNLAEQRSDRPILIYLDQLEQVLFPGRSADEARTLVEAIDQLANKRIWGLHVVMSLRENYLGRFRDRARGRNELLDHGFRLGPLTVAEMTTAVCVAAANAGQAWDPAHVRKLMMQLRTPGQLEADEAEVQAAFGQIVSRALWERRAGGEAGSAGAEDAEEILRPYLEEILRPYLDEMNPFPGPRPYRAEDRTCFHGRDDQANKLARRVLAHPCVTLFGPSGAGKSSLMQAAVIPTLAEEHAFRVVRVDRWPQGKAPVPWLVRAIFAELDLGQAPADLGSSGRALDALDQALGLAEQRSDRPILIYLDQLEQVLFPERSADEARAIVEAVDRMANKRIRGLQVVMSLREDYLGRLRDRARGRRELLDHGFRLGPLTVAEMTRAVCEAAADAGQAWDEAHVRRLMLHVRTPGQHEGDEAEVDEAEVEAAFGQIVCRVLWERRASGALSAGAEDAEEILRRYMDQTLEELGPRKEAAQRFLEEHLVDPKGNRTLLTEQEALGALPVEAAKVLKHLEHAAVLKAEAHHGSRYFELGHDWLAKRVFERKKERKQQEEQARARNAQRTLIGIATGAVAVAVVMGALLVWALAMRKEAVEQRIAARDASVMSGIRELMARGDSLWARMLPIEVQRPAEQRAWFELTMDILDETPFKATLGHAGPVLRAQFSPDGKRVVTASTDNTARVWELDGSGKFTDLNGHAALVWSAAFSPDGKRVVTASADNTARVWELDGSGKFIDLNGHAAQVLSAAFSPDGKRVVTASWDTTARVWELDGSGKFIDLNGHAAPLWSAAFSPDGERVVTASADNTARVWELDGSGKFIDLNGHAAPLWSAAFSPDGKRVVTASADNTARVWELDGSGKFIDLNGHAAQVLSAAFSPDGKRVVTASWDTTARIWELDGSGKFIDLNGHAAQVWSAAFSPDGKRVVTASWDTTARIWELDGSGKLIDLKGHAAQVLSAAFSPDGKRVVTASDDKTARVWELDGSGKFTDLNGHAALVWSAAFSPDGKRVVTASDDKTARVWELDDSGKFIDLNGHAASIRSAAFSPDGKRVVTASDDKTARVWELDDLGKFIDLNGHADSVLSAAFSPDGKRVVTASHDKTARVWELDDSGKFIDLNGHADSVLSAAFSPDGKRVVTASDDKTARVWELDGSGKFIDLKGHAASIRSAAFSPDGERVVTASDDKTARVWELDGSGKFTDLKGHAASIRSAAFSPDGKRVVTASDDKTARVWELDGSGKFIDLKGHAASIRSAAFSPDGERVVTASWDTTARVWPVTIKALRELLRTASPGCLPVYMRQTYLVETDTEAREAYASCERSRSPAAAPPLLDGPPSDP</sequence>
<evidence type="ECO:0000256" key="4">
    <source>
        <dbReference type="SAM" id="MobiDB-lite"/>
    </source>
</evidence>
<evidence type="ECO:0000256" key="3">
    <source>
        <dbReference type="PROSITE-ProRule" id="PRU00221"/>
    </source>
</evidence>
<feature type="repeat" description="WD" evidence="3">
    <location>
        <begin position="1017"/>
        <end position="1051"/>
    </location>
</feature>
<feature type="repeat" description="WD" evidence="3">
    <location>
        <begin position="765"/>
        <end position="799"/>
    </location>
</feature>
<dbReference type="PANTHER" id="PTHR19848:SF8">
    <property type="entry name" value="F-BOX AND WD REPEAT DOMAIN CONTAINING 7"/>
    <property type="match status" value="1"/>
</dbReference>
<dbReference type="Pfam" id="PF00400">
    <property type="entry name" value="WD40"/>
    <property type="match status" value="15"/>
</dbReference>
<dbReference type="EMBL" id="CP012673">
    <property type="protein sequence ID" value="AUX46457.1"/>
    <property type="molecule type" value="Genomic_DNA"/>
</dbReference>
<dbReference type="SUPFAM" id="SSF52540">
    <property type="entry name" value="P-loop containing nucleoside triphosphate hydrolases"/>
    <property type="match status" value="2"/>
</dbReference>
<gene>
    <name evidence="6" type="ORF">SOCE26_079630</name>
</gene>
<feature type="repeat" description="WD" evidence="3">
    <location>
        <begin position="1227"/>
        <end position="1261"/>
    </location>
</feature>
<feature type="repeat" description="WD" evidence="3">
    <location>
        <begin position="1353"/>
        <end position="1384"/>
    </location>
</feature>